<dbReference type="STRING" id="316057.RPD_1664"/>
<feature type="transmembrane region" description="Helical" evidence="8">
    <location>
        <begin position="352"/>
        <end position="374"/>
    </location>
</feature>
<evidence type="ECO:0000256" key="2">
    <source>
        <dbReference type="ARBA" id="ARBA00022475"/>
    </source>
</evidence>
<evidence type="ECO:0000256" key="8">
    <source>
        <dbReference type="SAM" id="Phobius"/>
    </source>
</evidence>
<evidence type="ECO:0000256" key="5">
    <source>
        <dbReference type="ARBA" id="ARBA00022692"/>
    </source>
</evidence>
<dbReference type="KEGG" id="rpd:RPD_1664"/>
<sequence>MSAADLMDRTLSRSGFSIGLMALVVAVLVLPVGLAALVFPTPLYDTRELVAWGRHFPLLTPVHPPVMVWVGGAVDWLFGPSGTAIVFVNQICLAVGLGYLYATLRLLVDRAMAAYILALAATSFYVVFGPLSWALNADILQLTSWPAVLYHFLRGRSTDRWLHWILLGVWTAIAALTKYNAAVLFIGMAAGVLVLPAFRACLRRPGLYVAALVGALLFLPHVIAALRYGTTIAYGERHFTGFGSIEDTARRLGLLVAGYLPLLLPGAIVLAIAVARRMVVWRVPRLAQISDDLKFVVIVNVTMFVVLLVLIAVFGLEYIARYGAPFAELAVLALAPLFTWNEARRDLAVRQTVQSLGALYAVLAVGVSVIYLFFASHSGLQEPTAQAARIMLADWNSKYTCGPGYFLGDRQTVYGIGIAAGPDGDSMTINFIPKARWFDATKLEANGAVLVYTLPQVPADFAAAFPDLKMSDEKRISVPVLRTHTGKTKEYFYRLVAPKACGG</sequence>
<dbReference type="PANTHER" id="PTHR33908:SF11">
    <property type="entry name" value="MEMBRANE PROTEIN"/>
    <property type="match status" value="1"/>
</dbReference>
<dbReference type="HOGENOM" id="CLU_548445_0_0_5"/>
<evidence type="ECO:0000256" key="6">
    <source>
        <dbReference type="ARBA" id="ARBA00022989"/>
    </source>
</evidence>
<protein>
    <recommendedName>
        <fullName evidence="9">Glycosyltransferase RgtA/B/C/D-like domain-containing protein</fullName>
    </recommendedName>
</protein>
<feature type="transmembrane region" description="Helical" evidence="8">
    <location>
        <begin position="114"/>
        <end position="135"/>
    </location>
</feature>
<feature type="transmembrane region" description="Helical" evidence="8">
    <location>
        <begin position="295"/>
        <end position="316"/>
    </location>
</feature>
<dbReference type="EMBL" id="CP000283">
    <property type="protein sequence ID" value="ABE38901.1"/>
    <property type="molecule type" value="Genomic_DNA"/>
</dbReference>
<reference evidence="10 11" key="1">
    <citation type="submission" date="2006-03" db="EMBL/GenBank/DDBJ databases">
        <title>Complete sequence of Rhodopseudomonas palustris BisB5.</title>
        <authorList>
            <consortium name="US DOE Joint Genome Institute"/>
            <person name="Copeland A."/>
            <person name="Lucas S."/>
            <person name="Lapidus A."/>
            <person name="Barry K."/>
            <person name="Detter J.C."/>
            <person name="Glavina del Rio T."/>
            <person name="Hammon N."/>
            <person name="Israni S."/>
            <person name="Dalin E."/>
            <person name="Tice H."/>
            <person name="Pitluck S."/>
            <person name="Chain P."/>
            <person name="Malfatti S."/>
            <person name="Shin M."/>
            <person name="Vergez L."/>
            <person name="Schmutz J."/>
            <person name="Larimer F."/>
            <person name="Land M."/>
            <person name="Hauser L."/>
            <person name="Pelletier D.A."/>
            <person name="Kyrpides N."/>
            <person name="Lykidis A."/>
            <person name="Oda Y."/>
            <person name="Harwood C.S."/>
            <person name="Richardson P."/>
        </authorList>
    </citation>
    <scope>NUCLEOTIDE SEQUENCE [LARGE SCALE GENOMIC DNA]</scope>
    <source>
        <strain evidence="10 11">BisB5</strain>
    </source>
</reference>
<accession>Q13AI8</accession>
<evidence type="ECO:0000313" key="10">
    <source>
        <dbReference type="EMBL" id="ABE38901.1"/>
    </source>
</evidence>
<dbReference type="AlphaFoldDB" id="Q13AI8"/>
<feature type="transmembrane region" description="Helical" evidence="8">
    <location>
        <begin position="84"/>
        <end position="102"/>
    </location>
</feature>
<dbReference type="PANTHER" id="PTHR33908">
    <property type="entry name" value="MANNOSYLTRANSFERASE YKCB-RELATED"/>
    <property type="match status" value="1"/>
</dbReference>
<evidence type="ECO:0000259" key="9">
    <source>
        <dbReference type="Pfam" id="PF13231"/>
    </source>
</evidence>
<keyword evidence="6 8" id="KW-1133">Transmembrane helix</keyword>
<dbReference type="GO" id="GO:0005886">
    <property type="term" value="C:plasma membrane"/>
    <property type="evidence" value="ECO:0007669"/>
    <property type="project" value="UniProtKB-SubCell"/>
</dbReference>
<name>Q13AI8_RHOPS</name>
<feature type="transmembrane region" description="Helical" evidence="8">
    <location>
        <begin position="252"/>
        <end position="274"/>
    </location>
</feature>
<keyword evidence="3" id="KW-0328">Glycosyltransferase</keyword>
<dbReference type="Proteomes" id="UP000001818">
    <property type="component" value="Chromosome"/>
</dbReference>
<feature type="transmembrane region" description="Helical" evidence="8">
    <location>
        <begin position="162"/>
        <end position="195"/>
    </location>
</feature>
<evidence type="ECO:0000256" key="7">
    <source>
        <dbReference type="ARBA" id="ARBA00023136"/>
    </source>
</evidence>
<feature type="transmembrane region" description="Helical" evidence="8">
    <location>
        <begin position="20"/>
        <end position="44"/>
    </location>
</feature>
<dbReference type="GO" id="GO:0016763">
    <property type="term" value="F:pentosyltransferase activity"/>
    <property type="evidence" value="ECO:0007669"/>
    <property type="project" value="TreeGrafter"/>
</dbReference>
<feature type="domain" description="Glycosyltransferase RgtA/B/C/D-like" evidence="9">
    <location>
        <begin position="63"/>
        <end position="223"/>
    </location>
</feature>
<evidence type="ECO:0000256" key="1">
    <source>
        <dbReference type="ARBA" id="ARBA00004651"/>
    </source>
</evidence>
<dbReference type="InterPro" id="IPR050297">
    <property type="entry name" value="LipidA_mod_glycosyltrf_83"/>
</dbReference>
<comment type="subcellular location">
    <subcellularLocation>
        <location evidence="1">Cell membrane</location>
        <topology evidence="1">Multi-pass membrane protein</topology>
    </subcellularLocation>
</comment>
<evidence type="ECO:0000256" key="3">
    <source>
        <dbReference type="ARBA" id="ARBA00022676"/>
    </source>
</evidence>
<keyword evidence="7 8" id="KW-0472">Membrane</keyword>
<dbReference type="eggNOG" id="COG1807">
    <property type="taxonomic scope" value="Bacteria"/>
</dbReference>
<dbReference type="InterPro" id="IPR038731">
    <property type="entry name" value="RgtA/B/C-like"/>
</dbReference>
<organism evidence="10 11">
    <name type="scientific">Rhodopseudomonas palustris (strain BisB5)</name>
    <dbReference type="NCBI Taxonomy" id="316057"/>
    <lineage>
        <taxon>Bacteria</taxon>
        <taxon>Pseudomonadati</taxon>
        <taxon>Pseudomonadota</taxon>
        <taxon>Alphaproteobacteria</taxon>
        <taxon>Hyphomicrobiales</taxon>
        <taxon>Nitrobacteraceae</taxon>
        <taxon>Rhodopseudomonas</taxon>
    </lineage>
</organism>
<keyword evidence="2" id="KW-1003">Cell membrane</keyword>
<keyword evidence="4" id="KW-0808">Transferase</keyword>
<feature type="transmembrane region" description="Helical" evidence="8">
    <location>
        <begin position="207"/>
        <end position="228"/>
    </location>
</feature>
<evidence type="ECO:0000256" key="4">
    <source>
        <dbReference type="ARBA" id="ARBA00022679"/>
    </source>
</evidence>
<keyword evidence="5 8" id="KW-0812">Transmembrane</keyword>
<proteinExistence type="predicted"/>
<dbReference type="Pfam" id="PF13231">
    <property type="entry name" value="PMT_2"/>
    <property type="match status" value="1"/>
</dbReference>
<gene>
    <name evidence="10" type="ordered locus">RPD_1664</name>
</gene>
<evidence type="ECO:0000313" key="11">
    <source>
        <dbReference type="Proteomes" id="UP000001818"/>
    </source>
</evidence>
<feature type="transmembrane region" description="Helical" evidence="8">
    <location>
        <begin position="322"/>
        <end position="340"/>
    </location>
</feature>
<dbReference type="GO" id="GO:0009103">
    <property type="term" value="P:lipopolysaccharide biosynthetic process"/>
    <property type="evidence" value="ECO:0007669"/>
    <property type="project" value="UniProtKB-ARBA"/>
</dbReference>